<accession>A0ABQ9PC48</accession>
<reference evidence="1" key="1">
    <citation type="submission" date="2023-04" db="EMBL/GenBank/DDBJ databases">
        <title>Colletotrichum limetticola genome sequence.</title>
        <authorList>
            <person name="Baroncelli R."/>
        </authorList>
    </citation>
    <scope>NUCLEOTIDE SEQUENCE</scope>
    <source>
        <strain evidence="1">KLA-Anderson</strain>
    </source>
</reference>
<name>A0ABQ9PC48_9PEZI</name>
<proteinExistence type="predicted"/>
<organism evidence="1 2">
    <name type="scientific">Colletotrichum limetticola</name>
    <dbReference type="NCBI Taxonomy" id="1209924"/>
    <lineage>
        <taxon>Eukaryota</taxon>
        <taxon>Fungi</taxon>
        <taxon>Dikarya</taxon>
        <taxon>Ascomycota</taxon>
        <taxon>Pezizomycotina</taxon>
        <taxon>Sordariomycetes</taxon>
        <taxon>Hypocreomycetidae</taxon>
        <taxon>Glomerellales</taxon>
        <taxon>Glomerellaceae</taxon>
        <taxon>Colletotrichum</taxon>
        <taxon>Colletotrichum acutatum species complex</taxon>
    </lineage>
</organism>
<dbReference type="EMBL" id="JARUPT010000853">
    <property type="protein sequence ID" value="KAK0368429.1"/>
    <property type="molecule type" value="Genomic_DNA"/>
</dbReference>
<protein>
    <submittedName>
        <fullName evidence="1">Uncharacterized protein</fullName>
    </submittedName>
</protein>
<gene>
    <name evidence="1" type="ORF">CLIM01_14216</name>
</gene>
<comment type="caution">
    <text evidence="1">The sequence shown here is derived from an EMBL/GenBank/DDBJ whole genome shotgun (WGS) entry which is preliminary data.</text>
</comment>
<sequence>MIMRRKPFVGPVSQAPCAFIQGFFGKHGKLTARSPTRSSSLARYCIAWGMTRPIARIRNCPPSTLLFGRSPGREGVSPCCRPVVNRQYEVISGFIIAFRR</sequence>
<evidence type="ECO:0000313" key="1">
    <source>
        <dbReference type="EMBL" id="KAK0368429.1"/>
    </source>
</evidence>
<keyword evidence="2" id="KW-1185">Reference proteome</keyword>
<dbReference type="Proteomes" id="UP001169217">
    <property type="component" value="Unassembled WGS sequence"/>
</dbReference>
<evidence type="ECO:0000313" key="2">
    <source>
        <dbReference type="Proteomes" id="UP001169217"/>
    </source>
</evidence>